<protein>
    <submittedName>
        <fullName evidence="2">Uncharacterized protein</fullName>
    </submittedName>
</protein>
<dbReference type="AlphaFoldDB" id="A0A0G1ZJ55"/>
<dbReference type="EMBL" id="LCRA01000004">
    <property type="protein sequence ID" value="KKW28042.1"/>
    <property type="molecule type" value="Genomic_DNA"/>
</dbReference>
<feature type="compositionally biased region" description="Low complexity" evidence="1">
    <location>
        <begin position="367"/>
        <end position="376"/>
    </location>
</feature>
<evidence type="ECO:0000256" key="1">
    <source>
        <dbReference type="SAM" id="MobiDB-lite"/>
    </source>
</evidence>
<gene>
    <name evidence="2" type="ORF">UY70_C0004G0026</name>
</gene>
<organism evidence="2 3">
    <name type="scientific">Candidatus Kaiserbacteria bacterium GW2011_GWB1_52_6</name>
    <dbReference type="NCBI Taxonomy" id="1618674"/>
    <lineage>
        <taxon>Bacteria</taxon>
        <taxon>Candidatus Kaiseribacteriota</taxon>
    </lineage>
</organism>
<feature type="region of interest" description="Disordered" evidence="1">
    <location>
        <begin position="324"/>
        <end position="400"/>
    </location>
</feature>
<dbReference type="Proteomes" id="UP000034185">
    <property type="component" value="Unassembled WGS sequence"/>
</dbReference>
<feature type="compositionally biased region" description="Basic and acidic residues" evidence="1">
    <location>
        <begin position="350"/>
        <end position="366"/>
    </location>
</feature>
<accession>A0A0G1ZJ55</accession>
<evidence type="ECO:0000313" key="2">
    <source>
        <dbReference type="EMBL" id="KKW28042.1"/>
    </source>
</evidence>
<evidence type="ECO:0000313" key="3">
    <source>
        <dbReference type="Proteomes" id="UP000034185"/>
    </source>
</evidence>
<feature type="compositionally biased region" description="Basic and acidic residues" evidence="1">
    <location>
        <begin position="391"/>
        <end position="400"/>
    </location>
</feature>
<comment type="caution">
    <text evidence="2">The sequence shown here is derived from an EMBL/GenBank/DDBJ whole genome shotgun (WGS) entry which is preliminary data.</text>
</comment>
<sequence length="400" mass="44320">MDVITMVGSSAQAVIVEPLIFVAKGFRVDGTVSSIDVRVTHVSDNLSQIAAGTTNFRTKHKYFIGGHLLCIRFGLADGAQLIRDFEPVWAGVRGARRIVDRTTHEMFVEADAGDTLHVYYPDGVVAEVTVATDGVMRTTLAPEAALEKRLEFVESLFARVADFTDLDERARKQDRNFHELAALLRLTALYPDFREKITRTIGVHTKRIGGRLNQGERNHLRENLEIIDDSSNYWWLSDTPALPKVTSGPVRYGDPSPALSAIKVTNAKKVDGELHGMIDEAIKSPGKFPAVRDELKRRSLAGELRPGVRNRFCLQCPADKSELSDEVSKYPVAVKDNDKRGPSPLGSKTMSREERVAYEKRRDTNRAARNTARPARGSSPAADPHGKGKGKQKDNNGRKH</sequence>
<reference evidence="2 3" key="1">
    <citation type="journal article" date="2015" name="Nature">
        <title>rRNA introns, odd ribosomes, and small enigmatic genomes across a large radiation of phyla.</title>
        <authorList>
            <person name="Brown C.T."/>
            <person name="Hug L.A."/>
            <person name="Thomas B.C."/>
            <person name="Sharon I."/>
            <person name="Castelle C.J."/>
            <person name="Singh A."/>
            <person name="Wilkins M.J."/>
            <person name="Williams K.H."/>
            <person name="Banfield J.F."/>
        </authorList>
    </citation>
    <scope>NUCLEOTIDE SEQUENCE [LARGE SCALE GENOMIC DNA]</scope>
</reference>
<name>A0A0G1ZJ55_9BACT</name>
<proteinExistence type="predicted"/>